<dbReference type="Pfam" id="PF04290">
    <property type="entry name" value="DctQ"/>
    <property type="match status" value="1"/>
</dbReference>
<evidence type="ECO:0000256" key="7">
    <source>
        <dbReference type="ARBA" id="ARBA00023136"/>
    </source>
</evidence>
<accession>A0A1I5Z4H4</accession>
<keyword evidence="3" id="KW-1003">Cell membrane</keyword>
<dbReference type="InterPro" id="IPR055348">
    <property type="entry name" value="DctQ"/>
</dbReference>
<keyword evidence="2" id="KW-0813">Transport</keyword>
<dbReference type="PANTHER" id="PTHR35011">
    <property type="entry name" value="2,3-DIKETO-L-GULONATE TRAP TRANSPORTER SMALL PERMEASE PROTEIN YIAM"/>
    <property type="match status" value="1"/>
</dbReference>
<keyword evidence="12" id="KW-1185">Reference proteome</keyword>
<sequence length="188" mass="21221">MKIFDAIENKVIVPIAVTLFIVSCCWMLVEGISRQFFHKSFNFSEELVIFSLIWAIFLTLGKGGQKNVHIVVDLFTSKFSKKTLKLTSIFNSLIGLIYSAFLVYVGISYVQHLMATGITSHSSLRLPMGIVFLVIPIGMTFLGLFYVKEMKKTLTNDSKVQAVSEELQKENNIPIESKSKKRELQSSN</sequence>
<feature type="transmembrane region" description="Helical" evidence="9">
    <location>
        <begin position="127"/>
        <end position="147"/>
    </location>
</feature>
<dbReference type="RefSeq" id="WP_093537121.1">
    <property type="nucleotide sequence ID" value="NZ_FOXU01000004.1"/>
</dbReference>
<dbReference type="AlphaFoldDB" id="A0A1I5Z4H4"/>
<evidence type="ECO:0000256" key="3">
    <source>
        <dbReference type="ARBA" id="ARBA00022475"/>
    </source>
</evidence>
<dbReference type="GO" id="GO:0022857">
    <property type="term" value="F:transmembrane transporter activity"/>
    <property type="evidence" value="ECO:0007669"/>
    <property type="project" value="TreeGrafter"/>
</dbReference>
<dbReference type="GO" id="GO:0005886">
    <property type="term" value="C:plasma membrane"/>
    <property type="evidence" value="ECO:0007669"/>
    <property type="project" value="UniProtKB-SubCell"/>
</dbReference>
<evidence type="ECO:0000256" key="9">
    <source>
        <dbReference type="SAM" id="Phobius"/>
    </source>
</evidence>
<evidence type="ECO:0000259" key="10">
    <source>
        <dbReference type="Pfam" id="PF04290"/>
    </source>
</evidence>
<dbReference type="GO" id="GO:0015740">
    <property type="term" value="P:C4-dicarboxylate transport"/>
    <property type="evidence" value="ECO:0007669"/>
    <property type="project" value="TreeGrafter"/>
</dbReference>
<feature type="domain" description="Tripartite ATP-independent periplasmic transporters DctQ component" evidence="10">
    <location>
        <begin position="25"/>
        <end position="153"/>
    </location>
</feature>
<name>A0A1I5Z4H4_9BACI</name>
<evidence type="ECO:0000313" key="12">
    <source>
        <dbReference type="Proteomes" id="UP000198734"/>
    </source>
</evidence>
<evidence type="ECO:0000256" key="4">
    <source>
        <dbReference type="ARBA" id="ARBA00022519"/>
    </source>
</evidence>
<proteinExistence type="inferred from homology"/>
<dbReference type="EMBL" id="FOXU01000004">
    <property type="protein sequence ID" value="SFQ51369.1"/>
    <property type="molecule type" value="Genomic_DNA"/>
</dbReference>
<evidence type="ECO:0000313" key="11">
    <source>
        <dbReference type="EMBL" id="SFQ51369.1"/>
    </source>
</evidence>
<comment type="similarity">
    <text evidence="8">Belongs to the TRAP transporter small permease family.</text>
</comment>
<keyword evidence="6 9" id="KW-1133">Transmembrane helix</keyword>
<feature type="transmembrane region" description="Helical" evidence="9">
    <location>
        <begin position="12"/>
        <end position="29"/>
    </location>
</feature>
<protein>
    <submittedName>
        <fullName evidence="11">TRAP-type C4-dicarboxylate transport system, small permease component</fullName>
    </submittedName>
</protein>
<evidence type="ECO:0000256" key="5">
    <source>
        <dbReference type="ARBA" id="ARBA00022692"/>
    </source>
</evidence>
<gene>
    <name evidence="11" type="ORF">SAMN05421670_2386</name>
</gene>
<dbReference type="OrthoDB" id="9815614at2"/>
<evidence type="ECO:0000256" key="1">
    <source>
        <dbReference type="ARBA" id="ARBA00004429"/>
    </source>
</evidence>
<keyword evidence="5 9" id="KW-0812">Transmembrane</keyword>
<evidence type="ECO:0000256" key="2">
    <source>
        <dbReference type="ARBA" id="ARBA00022448"/>
    </source>
</evidence>
<keyword evidence="7 9" id="KW-0472">Membrane</keyword>
<feature type="transmembrane region" description="Helical" evidence="9">
    <location>
        <begin position="88"/>
        <end position="107"/>
    </location>
</feature>
<reference evidence="12" key="1">
    <citation type="submission" date="2016-10" db="EMBL/GenBank/DDBJ databases">
        <authorList>
            <person name="Varghese N."/>
            <person name="Submissions S."/>
        </authorList>
    </citation>
    <scope>NUCLEOTIDE SEQUENCE [LARGE SCALE GENOMIC DNA]</scope>
    <source>
        <strain evidence="12">DSM 11706</strain>
    </source>
</reference>
<dbReference type="STRING" id="126156.SAMN05421670_2386"/>
<evidence type="ECO:0000256" key="8">
    <source>
        <dbReference type="ARBA" id="ARBA00038436"/>
    </source>
</evidence>
<feature type="transmembrane region" description="Helical" evidence="9">
    <location>
        <begin position="41"/>
        <end position="60"/>
    </location>
</feature>
<dbReference type="PANTHER" id="PTHR35011:SF2">
    <property type="entry name" value="2,3-DIKETO-L-GULONATE TRAP TRANSPORTER SMALL PERMEASE PROTEIN YIAM"/>
    <property type="match status" value="1"/>
</dbReference>
<organism evidence="11 12">
    <name type="scientific">Psychrobacillus psychrotolerans</name>
    <dbReference type="NCBI Taxonomy" id="126156"/>
    <lineage>
        <taxon>Bacteria</taxon>
        <taxon>Bacillati</taxon>
        <taxon>Bacillota</taxon>
        <taxon>Bacilli</taxon>
        <taxon>Bacillales</taxon>
        <taxon>Bacillaceae</taxon>
        <taxon>Psychrobacillus</taxon>
    </lineage>
</organism>
<dbReference type="InterPro" id="IPR007387">
    <property type="entry name" value="TRAP_DctQ"/>
</dbReference>
<evidence type="ECO:0000256" key="6">
    <source>
        <dbReference type="ARBA" id="ARBA00022989"/>
    </source>
</evidence>
<dbReference type="Proteomes" id="UP000198734">
    <property type="component" value="Unassembled WGS sequence"/>
</dbReference>
<keyword evidence="4" id="KW-0997">Cell inner membrane</keyword>
<comment type="subcellular location">
    <subcellularLocation>
        <location evidence="1">Cell inner membrane</location>
        <topology evidence="1">Multi-pass membrane protein</topology>
    </subcellularLocation>
</comment>
<dbReference type="PROSITE" id="PS51257">
    <property type="entry name" value="PROKAR_LIPOPROTEIN"/>
    <property type="match status" value="1"/>
</dbReference>